<reference evidence="2" key="1">
    <citation type="journal article" date="2019" name="Int. J. Syst. Evol. Microbiol.">
        <title>The Global Catalogue of Microorganisms (GCM) 10K type strain sequencing project: providing services to taxonomists for standard genome sequencing and annotation.</title>
        <authorList>
            <consortium name="The Broad Institute Genomics Platform"/>
            <consortium name="The Broad Institute Genome Sequencing Center for Infectious Disease"/>
            <person name="Wu L."/>
            <person name="Ma J."/>
        </authorList>
    </citation>
    <scope>NUCLEOTIDE SEQUENCE [LARGE SCALE GENOMIC DNA]</scope>
    <source>
        <strain evidence="2">KCTC 52416</strain>
    </source>
</reference>
<evidence type="ECO:0008006" key="3">
    <source>
        <dbReference type="Google" id="ProtNLM"/>
    </source>
</evidence>
<evidence type="ECO:0000313" key="1">
    <source>
        <dbReference type="EMBL" id="MFC3198971.1"/>
    </source>
</evidence>
<dbReference type="Proteomes" id="UP001595526">
    <property type="component" value="Unassembled WGS sequence"/>
</dbReference>
<proteinExistence type="predicted"/>
<name>A0ABV7JQA3_9SPHI</name>
<comment type="caution">
    <text evidence="1">The sequence shown here is derived from an EMBL/GenBank/DDBJ whole genome shotgun (WGS) entry which is preliminary data.</text>
</comment>
<evidence type="ECO:0000313" key="2">
    <source>
        <dbReference type="Proteomes" id="UP001595526"/>
    </source>
</evidence>
<protein>
    <recommendedName>
        <fullName evidence="3">Polysaccharide pyruvyl transferase family protein</fullName>
    </recommendedName>
</protein>
<accession>A0ABV7JQA3</accession>
<dbReference type="EMBL" id="JBHRTA010000038">
    <property type="protein sequence ID" value="MFC3198971.1"/>
    <property type="molecule type" value="Genomic_DNA"/>
</dbReference>
<sequence length="304" mass="35266">MRLRYFDGDNFGDALNPMIFNNVLPSFFDEDDETDFFGIGSIIGFDMMKHAKNKIIFSSGYSPAYARKYGPVAIDDSYKFYCVRGPLTAKALKLDANLAVTDGAALLREFHFPTQAKRYKVSYMPHWTSEYIYSWADICAECGIHYVSPRTPINAVIDQILQSEMVIAEAMHFAIVADALRIPWIPVKTYQFIDDFKWSDWTQSLQMDYHARKLPSLQRYDEAFEHKLRKKTRNMLPQQVIGLSKRLMDRYQQLFVRKKSIAALSALVQEEPTMSKDEIFNAKTDQLLDILSDIKRTYQPTQRN</sequence>
<gene>
    <name evidence="1" type="ORF">ACFOET_15210</name>
</gene>
<dbReference type="RefSeq" id="WP_379024143.1">
    <property type="nucleotide sequence ID" value="NZ_JBHRTA010000038.1"/>
</dbReference>
<keyword evidence="2" id="KW-1185">Reference proteome</keyword>
<organism evidence="1 2">
    <name type="scientific">Parapedobacter deserti</name>
    <dbReference type="NCBI Taxonomy" id="1912957"/>
    <lineage>
        <taxon>Bacteria</taxon>
        <taxon>Pseudomonadati</taxon>
        <taxon>Bacteroidota</taxon>
        <taxon>Sphingobacteriia</taxon>
        <taxon>Sphingobacteriales</taxon>
        <taxon>Sphingobacteriaceae</taxon>
        <taxon>Parapedobacter</taxon>
    </lineage>
</organism>